<proteinExistence type="predicted"/>
<reference evidence="1 2" key="1">
    <citation type="submission" date="2018-02" db="EMBL/GenBank/DDBJ databases">
        <title>The genomes of Aspergillus section Nigri reveals drivers in fungal speciation.</title>
        <authorList>
            <consortium name="DOE Joint Genome Institute"/>
            <person name="Vesth T.C."/>
            <person name="Nybo J."/>
            <person name="Theobald S."/>
            <person name="Brandl J."/>
            <person name="Frisvad J.C."/>
            <person name="Nielsen K.F."/>
            <person name="Lyhne E.K."/>
            <person name="Kogle M.E."/>
            <person name="Kuo A."/>
            <person name="Riley R."/>
            <person name="Clum A."/>
            <person name="Nolan M."/>
            <person name="Lipzen A."/>
            <person name="Salamov A."/>
            <person name="Henrissat B."/>
            <person name="Wiebenga A."/>
            <person name="De vries R.P."/>
            <person name="Grigoriev I.V."/>
            <person name="Mortensen U.H."/>
            <person name="Andersen M.R."/>
            <person name="Baker S.E."/>
        </authorList>
    </citation>
    <scope>NUCLEOTIDE SEQUENCE [LARGE SCALE GENOMIC DNA]</scope>
    <source>
        <strain evidence="1 2">CBS 707.79</strain>
    </source>
</reference>
<dbReference type="VEuPathDB" id="FungiDB:BO71DRAFT_488779"/>
<evidence type="ECO:0000313" key="1">
    <source>
        <dbReference type="EMBL" id="PYH88424.1"/>
    </source>
</evidence>
<keyword evidence="2" id="KW-1185">Reference proteome</keyword>
<evidence type="ECO:0000313" key="2">
    <source>
        <dbReference type="Proteomes" id="UP000247810"/>
    </source>
</evidence>
<protein>
    <submittedName>
        <fullName evidence="1">Uncharacterized protein</fullName>
    </submittedName>
</protein>
<gene>
    <name evidence="1" type="ORF">BO71DRAFT_488779</name>
</gene>
<accession>A0A319CTC5</accession>
<dbReference type="OrthoDB" id="3915838at2759"/>
<dbReference type="EMBL" id="KZ826096">
    <property type="protein sequence ID" value="PYH88424.1"/>
    <property type="molecule type" value="Genomic_DNA"/>
</dbReference>
<sequence>MASWYCNATGTLNSNIFNGSDSSVINLYWMIYGGQLLEPDYVTPDTDVLENYALQAMYSVLIPQAWQLSTEAVWPVVVNSTVACDSKSIGPTILEEHLTSKNAAKALICYNNIKYYLLAADTTDGYCSKKKTGHQYRF</sequence>
<name>A0A319CTC5_9EURO</name>
<dbReference type="Proteomes" id="UP000247810">
    <property type="component" value="Unassembled WGS sequence"/>
</dbReference>
<dbReference type="AlphaFoldDB" id="A0A319CTC5"/>
<organism evidence="1 2">
    <name type="scientific">Aspergillus ellipticus CBS 707.79</name>
    <dbReference type="NCBI Taxonomy" id="1448320"/>
    <lineage>
        <taxon>Eukaryota</taxon>
        <taxon>Fungi</taxon>
        <taxon>Dikarya</taxon>
        <taxon>Ascomycota</taxon>
        <taxon>Pezizomycotina</taxon>
        <taxon>Eurotiomycetes</taxon>
        <taxon>Eurotiomycetidae</taxon>
        <taxon>Eurotiales</taxon>
        <taxon>Aspergillaceae</taxon>
        <taxon>Aspergillus</taxon>
        <taxon>Aspergillus subgen. Circumdati</taxon>
    </lineage>
</organism>